<dbReference type="InterPro" id="IPR010230">
    <property type="entry name" value="FeS-cluster_ATPase_SufC"/>
</dbReference>
<dbReference type="PROSITE" id="PS50893">
    <property type="entry name" value="ABC_TRANSPORTER_2"/>
    <property type="match status" value="1"/>
</dbReference>
<dbReference type="InterPro" id="IPR003439">
    <property type="entry name" value="ABC_transporter-like_ATP-bd"/>
</dbReference>
<protein>
    <recommendedName>
        <fullName evidence="3">ABC transporter domain-containing protein</fullName>
    </recommendedName>
</protein>
<dbReference type="NCBIfam" id="TIGR01978">
    <property type="entry name" value="sufC"/>
    <property type="match status" value="1"/>
</dbReference>
<dbReference type="PANTHER" id="PTHR43204:SF1">
    <property type="entry name" value="ABC TRANSPORTER I FAMILY MEMBER 6, CHLOROPLASTIC"/>
    <property type="match status" value="1"/>
</dbReference>
<dbReference type="CDD" id="cd03217">
    <property type="entry name" value="ABC_FeS_Assembly"/>
    <property type="match status" value="1"/>
</dbReference>
<feature type="domain" description="ABC transporter" evidence="3">
    <location>
        <begin position="78"/>
        <end position="324"/>
    </location>
</feature>
<dbReference type="Pfam" id="PF00005">
    <property type="entry name" value="ABC_tran"/>
    <property type="match status" value="1"/>
</dbReference>
<evidence type="ECO:0000259" key="3">
    <source>
        <dbReference type="PROSITE" id="PS50893"/>
    </source>
</evidence>
<dbReference type="Proteomes" id="UP000236630">
    <property type="component" value="Unassembled WGS sequence"/>
</dbReference>
<proteinExistence type="predicted"/>
<evidence type="ECO:0000313" key="5">
    <source>
        <dbReference type="Proteomes" id="UP000236630"/>
    </source>
</evidence>
<keyword evidence="1" id="KW-0547">Nucleotide-binding</keyword>
<evidence type="ECO:0000256" key="1">
    <source>
        <dbReference type="ARBA" id="ARBA00022741"/>
    </source>
</evidence>
<keyword evidence="2" id="KW-0067">ATP-binding</keyword>
<dbReference type="InterPro" id="IPR017871">
    <property type="entry name" value="ABC_transporter-like_CS"/>
</dbReference>
<dbReference type="SMART" id="SM00382">
    <property type="entry name" value="AAA"/>
    <property type="match status" value="1"/>
</dbReference>
<sequence>MAAFLPSNPSTSCCSFKFSNLPSKSHVFTLPALPLLCRRSNYHRHHLSLNRVTAALSAVDSPLKSSSDGQDEKSQPLLQVTGLTAVIAESKQEILKGVNLLVNEGEVHAIMGKNGSGKSTLSKVLVGHPDYEVTEGSVVFKGENLLEMEPEERSLAGLFMSFQSPVEIPGVNNIDFLHMAYNARRRKLGQPELGPIEFYAYLYPKLERLSMKTDFLNRNVNEGFSGGERKRNEILQLAVLGADLAILDEIDSGLDVDALRDVAKAVNGLLTPKNSLLMITHYRRLLEFIKPTFIHIMEDGRIIKTGDASIATVLEEGGYKAISGSLSSQIFCPAVSGLLHQTKSNASFMSYVLSPCTPISMSEGLISENLEVLQLSSNVVFRTWEYFMLEKHRLLQVKCPRYVSFFP</sequence>
<dbReference type="PANTHER" id="PTHR43204">
    <property type="entry name" value="ABC TRANSPORTER I FAMILY MEMBER 6, CHLOROPLASTIC"/>
    <property type="match status" value="1"/>
</dbReference>
<dbReference type="SUPFAM" id="SSF52540">
    <property type="entry name" value="P-loop containing nucleoside triphosphate hydrolases"/>
    <property type="match status" value="1"/>
</dbReference>
<gene>
    <name evidence="4" type="ORF">CUMW_172080</name>
</gene>
<reference evidence="4 5" key="1">
    <citation type="journal article" date="2017" name="Front. Genet.">
        <title>Draft sequencing of the heterozygous diploid genome of Satsuma (Citrus unshiu Marc.) using a hybrid assembly approach.</title>
        <authorList>
            <person name="Shimizu T."/>
            <person name="Tanizawa Y."/>
            <person name="Mochizuki T."/>
            <person name="Nagasaki H."/>
            <person name="Yoshioka T."/>
            <person name="Toyoda A."/>
            <person name="Fujiyama A."/>
            <person name="Kaminuma E."/>
            <person name="Nakamura Y."/>
        </authorList>
    </citation>
    <scope>NUCLEOTIDE SEQUENCE [LARGE SCALE GENOMIC DNA]</scope>
    <source>
        <strain evidence="5">cv. Miyagawa wase</strain>
    </source>
</reference>
<dbReference type="InterPro" id="IPR027417">
    <property type="entry name" value="P-loop_NTPase"/>
</dbReference>
<evidence type="ECO:0000256" key="2">
    <source>
        <dbReference type="ARBA" id="ARBA00022840"/>
    </source>
</evidence>
<evidence type="ECO:0000313" key="4">
    <source>
        <dbReference type="EMBL" id="GAY56462.1"/>
    </source>
</evidence>
<dbReference type="Gene3D" id="3.40.50.300">
    <property type="entry name" value="P-loop containing nucleotide triphosphate hydrolases"/>
    <property type="match status" value="1"/>
</dbReference>
<dbReference type="GO" id="GO:0005524">
    <property type="term" value="F:ATP binding"/>
    <property type="evidence" value="ECO:0007669"/>
    <property type="project" value="UniProtKB-KW"/>
</dbReference>
<keyword evidence="5" id="KW-1185">Reference proteome</keyword>
<name>A0A2H5PVT4_CITUN</name>
<comment type="caution">
    <text evidence="4">The sequence shown here is derived from an EMBL/GenBank/DDBJ whole genome shotgun (WGS) entry which is preliminary data.</text>
</comment>
<dbReference type="EMBL" id="BDQV01000138">
    <property type="protein sequence ID" value="GAY56462.1"/>
    <property type="molecule type" value="Genomic_DNA"/>
</dbReference>
<dbReference type="STRING" id="55188.A0A2H5PVT4"/>
<dbReference type="PROSITE" id="PS00211">
    <property type="entry name" value="ABC_TRANSPORTER_1"/>
    <property type="match status" value="1"/>
</dbReference>
<dbReference type="InterPro" id="IPR003593">
    <property type="entry name" value="AAA+_ATPase"/>
</dbReference>
<dbReference type="GO" id="GO:0016887">
    <property type="term" value="F:ATP hydrolysis activity"/>
    <property type="evidence" value="ECO:0007669"/>
    <property type="project" value="InterPro"/>
</dbReference>
<dbReference type="AlphaFoldDB" id="A0A2H5PVT4"/>
<organism evidence="4 5">
    <name type="scientific">Citrus unshiu</name>
    <name type="common">Satsuma mandarin</name>
    <name type="synonym">Citrus nobilis var. unshiu</name>
    <dbReference type="NCBI Taxonomy" id="55188"/>
    <lineage>
        <taxon>Eukaryota</taxon>
        <taxon>Viridiplantae</taxon>
        <taxon>Streptophyta</taxon>
        <taxon>Embryophyta</taxon>
        <taxon>Tracheophyta</taxon>
        <taxon>Spermatophyta</taxon>
        <taxon>Magnoliopsida</taxon>
        <taxon>eudicotyledons</taxon>
        <taxon>Gunneridae</taxon>
        <taxon>Pentapetalae</taxon>
        <taxon>rosids</taxon>
        <taxon>malvids</taxon>
        <taxon>Sapindales</taxon>
        <taxon>Rutaceae</taxon>
        <taxon>Aurantioideae</taxon>
        <taxon>Citrus</taxon>
    </lineage>
</organism>
<accession>A0A2H5PVT4</accession>